<evidence type="ECO:0000256" key="1">
    <source>
        <dbReference type="SAM" id="MobiDB-lite"/>
    </source>
</evidence>
<proteinExistence type="predicted"/>
<evidence type="ECO:0000313" key="2">
    <source>
        <dbReference type="EMBL" id="CAE0048229.1"/>
    </source>
</evidence>
<dbReference type="EMBL" id="HBHW01020953">
    <property type="protein sequence ID" value="CAE0048229.1"/>
    <property type="molecule type" value="Transcribed_RNA"/>
</dbReference>
<sequence length="116" mass="13089">MEVMQKASSPHRTSRNVDLLPLGFWTEHTLPVLRRMAPPVHPMVSPTTRTRSTDEGRAGKKVNLIWNTKSAQERKFQEMTCFPGQPFGTQLHYFVPVAVLSLEPVCSRGALHECGF</sequence>
<accession>A0A7S2ZSB9</accession>
<gene>
    <name evidence="2" type="ORF">RMAR00112_LOCUS16218</name>
</gene>
<feature type="region of interest" description="Disordered" evidence="1">
    <location>
        <begin position="37"/>
        <end position="59"/>
    </location>
</feature>
<reference evidence="2" key="1">
    <citation type="submission" date="2021-01" db="EMBL/GenBank/DDBJ databases">
        <authorList>
            <person name="Corre E."/>
            <person name="Pelletier E."/>
            <person name="Niang G."/>
            <person name="Scheremetjew M."/>
            <person name="Finn R."/>
            <person name="Kale V."/>
            <person name="Holt S."/>
            <person name="Cochrane G."/>
            <person name="Meng A."/>
            <person name="Brown T."/>
            <person name="Cohen L."/>
        </authorList>
    </citation>
    <scope>NUCLEOTIDE SEQUENCE</scope>
    <source>
        <strain evidence="2">CCMP 769</strain>
    </source>
</reference>
<protein>
    <submittedName>
        <fullName evidence="2">Uncharacterized protein</fullName>
    </submittedName>
</protein>
<name>A0A7S2ZSB9_9RHOD</name>
<dbReference type="AlphaFoldDB" id="A0A7S2ZSB9"/>
<organism evidence="2">
    <name type="scientific">Rhodosorus marinus</name>
    <dbReference type="NCBI Taxonomy" id="101924"/>
    <lineage>
        <taxon>Eukaryota</taxon>
        <taxon>Rhodophyta</taxon>
        <taxon>Stylonematophyceae</taxon>
        <taxon>Stylonematales</taxon>
        <taxon>Stylonemataceae</taxon>
        <taxon>Rhodosorus</taxon>
    </lineage>
</organism>